<feature type="domain" description="SET" evidence="8">
    <location>
        <begin position="109"/>
        <end position="222"/>
    </location>
</feature>
<evidence type="ECO:0000256" key="3">
    <source>
        <dbReference type="ARBA" id="ARBA00022454"/>
    </source>
</evidence>
<feature type="domain" description="AWS" evidence="10">
    <location>
        <begin position="66"/>
        <end position="107"/>
    </location>
</feature>
<evidence type="ECO:0000256" key="5">
    <source>
        <dbReference type="ARBA" id="ARBA00022679"/>
    </source>
</evidence>
<keyword evidence="7" id="KW-0539">Nucleus</keyword>
<comment type="subcellular location">
    <subcellularLocation>
        <location evidence="2">Chromosome</location>
    </subcellularLocation>
    <subcellularLocation>
        <location evidence="1">Nucleus</location>
    </subcellularLocation>
</comment>
<feature type="domain" description="Post-SET" evidence="9">
    <location>
        <begin position="231"/>
        <end position="247"/>
    </location>
</feature>
<dbReference type="InterPro" id="IPR001214">
    <property type="entry name" value="SET_dom"/>
</dbReference>
<dbReference type="InterPro" id="IPR003616">
    <property type="entry name" value="Post-SET_dom"/>
</dbReference>
<dbReference type="InterPro" id="IPR046341">
    <property type="entry name" value="SET_dom_sf"/>
</dbReference>
<dbReference type="SMART" id="SM00570">
    <property type="entry name" value="AWS"/>
    <property type="match status" value="1"/>
</dbReference>
<dbReference type="InterPro" id="IPR050777">
    <property type="entry name" value="SET2_Histone-Lys_MeTrsfase"/>
</dbReference>
<dbReference type="InterPro" id="IPR006560">
    <property type="entry name" value="AWS_dom"/>
</dbReference>
<dbReference type="PROSITE" id="PS50280">
    <property type="entry name" value="SET"/>
    <property type="match status" value="1"/>
</dbReference>
<evidence type="ECO:0000313" key="12">
    <source>
        <dbReference type="Proteomes" id="UP000315496"/>
    </source>
</evidence>
<reference evidence="11 12" key="1">
    <citation type="submission" date="2019-05" db="EMBL/GenBank/DDBJ databases">
        <title>The compact genome of Giardia muris reveals important steps in the evolution of intestinal protozoan parasites.</title>
        <authorList>
            <person name="Xu F."/>
            <person name="Jimenez-Gonzalez A."/>
            <person name="Einarsson E."/>
            <person name="Astvaldsson A."/>
            <person name="Peirasmaki D."/>
            <person name="Eckmann L."/>
            <person name="Andersson J.O."/>
            <person name="Svard S.G."/>
            <person name="Jerlstrom-Hultqvist J."/>
        </authorList>
    </citation>
    <scope>NUCLEOTIDE SEQUENCE [LARGE SCALE GENOMIC DNA]</scope>
    <source>
        <strain evidence="11 12">Roberts-Thomson</strain>
    </source>
</reference>
<dbReference type="Gene3D" id="2.170.270.10">
    <property type="entry name" value="SET domain"/>
    <property type="match status" value="1"/>
</dbReference>
<dbReference type="GO" id="GO:0042054">
    <property type="term" value="F:histone methyltransferase activity"/>
    <property type="evidence" value="ECO:0007669"/>
    <property type="project" value="InterPro"/>
</dbReference>
<dbReference type="SUPFAM" id="SSF82199">
    <property type="entry name" value="SET domain"/>
    <property type="match status" value="1"/>
</dbReference>
<gene>
    <name evidence="11" type="ORF">GMRT_12948</name>
</gene>
<keyword evidence="4 11" id="KW-0489">Methyltransferase</keyword>
<evidence type="ECO:0000256" key="7">
    <source>
        <dbReference type="ARBA" id="ARBA00023242"/>
    </source>
</evidence>
<evidence type="ECO:0000313" key="11">
    <source>
        <dbReference type="EMBL" id="TNJ29097.1"/>
    </source>
</evidence>
<proteinExistence type="predicted"/>
<evidence type="ECO:0000256" key="4">
    <source>
        <dbReference type="ARBA" id="ARBA00022603"/>
    </source>
</evidence>
<dbReference type="AlphaFoldDB" id="A0A4Z1T7H3"/>
<dbReference type="VEuPathDB" id="GiardiaDB:GMRT_12948"/>
<dbReference type="PANTHER" id="PTHR22884">
    <property type="entry name" value="SET DOMAIN PROTEINS"/>
    <property type="match status" value="1"/>
</dbReference>
<dbReference type="GO" id="GO:0032259">
    <property type="term" value="P:methylation"/>
    <property type="evidence" value="ECO:0007669"/>
    <property type="project" value="UniProtKB-KW"/>
</dbReference>
<accession>A0A4Z1T7H3</accession>
<keyword evidence="5 11" id="KW-0808">Transferase</keyword>
<keyword evidence="12" id="KW-1185">Reference proteome</keyword>
<sequence length="254" mass="28758">MGKNAVHVEIRSFKIPPSKAVEKAFTERVLAKVVAKLPASAKPVVKYKRIHANIYVGCRRPSRARDTFLSCSCDGLCGSNCKVRRLQCECLARGSEDCGNQRLQRRQYAKTEIRPAGIKGLGLFAMEAIMKGTLVTEYVGEVITREECMRRKAKTTGHLYFMALENDMFIDARHKANEARFINHSCDPNCIIELWYVGDEPRAAVVASKDISCDEELSFDYAFHHDPRNRPEYPCHCGSELCRGFIDAPRRVRP</sequence>
<dbReference type="PROSITE" id="PS50868">
    <property type="entry name" value="POST_SET"/>
    <property type="match status" value="1"/>
</dbReference>
<keyword evidence="3" id="KW-0158">Chromosome</keyword>
<name>A0A4Z1T7H3_GIAMU</name>
<dbReference type="GO" id="GO:0005694">
    <property type="term" value="C:chromosome"/>
    <property type="evidence" value="ECO:0007669"/>
    <property type="project" value="UniProtKB-SubCell"/>
</dbReference>
<dbReference type="EMBL" id="VDLU01000002">
    <property type="protein sequence ID" value="TNJ29097.1"/>
    <property type="molecule type" value="Genomic_DNA"/>
</dbReference>
<comment type="caution">
    <text evidence="11">The sequence shown here is derived from an EMBL/GenBank/DDBJ whole genome shotgun (WGS) entry which is preliminary data.</text>
</comment>
<dbReference type="SMART" id="SM00317">
    <property type="entry name" value="SET"/>
    <property type="match status" value="1"/>
</dbReference>
<dbReference type="GO" id="GO:0005634">
    <property type="term" value="C:nucleus"/>
    <property type="evidence" value="ECO:0007669"/>
    <property type="project" value="UniProtKB-SubCell"/>
</dbReference>
<keyword evidence="6" id="KW-0949">S-adenosyl-L-methionine</keyword>
<dbReference type="PROSITE" id="PS51215">
    <property type="entry name" value="AWS"/>
    <property type="match status" value="1"/>
</dbReference>
<evidence type="ECO:0000259" key="10">
    <source>
        <dbReference type="PROSITE" id="PS51215"/>
    </source>
</evidence>
<evidence type="ECO:0000259" key="9">
    <source>
        <dbReference type="PROSITE" id="PS50868"/>
    </source>
</evidence>
<dbReference type="Proteomes" id="UP000315496">
    <property type="component" value="Chromosome 2"/>
</dbReference>
<dbReference type="OrthoDB" id="422362at2759"/>
<evidence type="ECO:0000259" key="8">
    <source>
        <dbReference type="PROSITE" id="PS50280"/>
    </source>
</evidence>
<protein>
    <submittedName>
        <fullName evidence="11">Histone methyltransferase HMT1</fullName>
    </submittedName>
</protein>
<organism evidence="11 12">
    <name type="scientific">Giardia muris</name>
    <dbReference type="NCBI Taxonomy" id="5742"/>
    <lineage>
        <taxon>Eukaryota</taxon>
        <taxon>Metamonada</taxon>
        <taxon>Diplomonadida</taxon>
        <taxon>Hexamitidae</taxon>
        <taxon>Giardiinae</taxon>
        <taxon>Giardia</taxon>
    </lineage>
</organism>
<dbReference type="Pfam" id="PF00856">
    <property type="entry name" value="SET"/>
    <property type="match status" value="1"/>
</dbReference>
<evidence type="ECO:0000256" key="1">
    <source>
        <dbReference type="ARBA" id="ARBA00004123"/>
    </source>
</evidence>
<evidence type="ECO:0000256" key="2">
    <source>
        <dbReference type="ARBA" id="ARBA00004286"/>
    </source>
</evidence>
<evidence type="ECO:0000256" key="6">
    <source>
        <dbReference type="ARBA" id="ARBA00022691"/>
    </source>
</evidence>